<protein>
    <recommendedName>
        <fullName evidence="3">Sensor domain-containing protein</fullName>
    </recommendedName>
</protein>
<name>A0A370B3K9_9ACTN</name>
<sequence>MVRAGRRVAVWTAAGAVVLGGAGCGAGDREHGDGKAGRPSASATATGAAPLARARLIAASFTEGERIGKYTASEYSLGVPLGENYTATPAVCQPFVSLAAGATAFTPAAEVHRRVDVPGETLGPTVAVQLRSYPGQGAKGVMKALGRAERACADGFTEERAVARATYPKAEPVTAPRVGDEAAAYRFTILDVKGKLKLYEYLTVVRSGSTTLSFRAEITGTRDIGGVPEEIVRAQWEKFRPER</sequence>
<dbReference type="PROSITE" id="PS51257">
    <property type="entry name" value="PROKAR_LIPOPROTEIN"/>
    <property type="match status" value="1"/>
</dbReference>
<comment type="caution">
    <text evidence="1">The sequence shown here is derived from an EMBL/GenBank/DDBJ whole genome shotgun (WGS) entry which is preliminary data.</text>
</comment>
<dbReference type="RefSeq" id="WP_114626602.1">
    <property type="nucleotide sequence ID" value="NZ_QQNA01000259.1"/>
</dbReference>
<gene>
    <name evidence="1" type="ORF">DVH02_27750</name>
</gene>
<reference evidence="1 2" key="1">
    <citation type="submission" date="2018-07" db="EMBL/GenBank/DDBJ databases">
        <title>Streptomyces species from bats.</title>
        <authorList>
            <person name="Dunlap C."/>
        </authorList>
    </citation>
    <scope>NUCLEOTIDE SEQUENCE [LARGE SCALE GENOMIC DNA]</scope>
    <source>
        <strain evidence="1 2">AC230</strain>
    </source>
</reference>
<organism evidence="1 2">
    <name type="scientific">Streptomyces corynorhini</name>
    <dbReference type="NCBI Taxonomy" id="2282652"/>
    <lineage>
        <taxon>Bacteria</taxon>
        <taxon>Bacillati</taxon>
        <taxon>Actinomycetota</taxon>
        <taxon>Actinomycetes</taxon>
        <taxon>Kitasatosporales</taxon>
        <taxon>Streptomycetaceae</taxon>
        <taxon>Streptomyces</taxon>
    </lineage>
</organism>
<evidence type="ECO:0008006" key="3">
    <source>
        <dbReference type="Google" id="ProtNLM"/>
    </source>
</evidence>
<keyword evidence="2" id="KW-1185">Reference proteome</keyword>
<dbReference type="AlphaFoldDB" id="A0A370B3K9"/>
<proteinExistence type="predicted"/>
<dbReference type="EMBL" id="QQNA01000259">
    <property type="protein sequence ID" value="RDG34969.1"/>
    <property type="molecule type" value="Genomic_DNA"/>
</dbReference>
<evidence type="ECO:0000313" key="2">
    <source>
        <dbReference type="Proteomes" id="UP000253741"/>
    </source>
</evidence>
<dbReference type="Proteomes" id="UP000253741">
    <property type="component" value="Unassembled WGS sequence"/>
</dbReference>
<accession>A0A370B3K9</accession>
<evidence type="ECO:0000313" key="1">
    <source>
        <dbReference type="EMBL" id="RDG34969.1"/>
    </source>
</evidence>